<feature type="region of interest" description="Disordered" evidence="9">
    <location>
        <begin position="1"/>
        <end position="23"/>
    </location>
</feature>
<gene>
    <name evidence="11" type="ORF">BQ4739_LOCUS4727</name>
</gene>
<reference evidence="11 12" key="1">
    <citation type="submission" date="2016-10" db="EMBL/GenBank/DDBJ databases">
        <authorList>
            <person name="Cai Z."/>
        </authorList>
    </citation>
    <scope>NUCLEOTIDE SEQUENCE [LARGE SCALE GENOMIC DNA]</scope>
</reference>
<keyword evidence="4 7" id="KW-0547">Nucleotide-binding</keyword>
<dbReference type="InterPro" id="IPR017441">
    <property type="entry name" value="Protein_kinase_ATP_BS"/>
</dbReference>
<evidence type="ECO:0000256" key="8">
    <source>
        <dbReference type="RuleBase" id="RU000304"/>
    </source>
</evidence>
<accession>A0A383VF70</accession>
<dbReference type="InterPro" id="IPR039046">
    <property type="entry name" value="PDPK1"/>
</dbReference>
<keyword evidence="5" id="KW-0418">Kinase</keyword>
<dbReference type="PROSITE" id="PS50011">
    <property type="entry name" value="PROTEIN_KINASE_DOM"/>
    <property type="match status" value="1"/>
</dbReference>
<evidence type="ECO:0000256" key="6">
    <source>
        <dbReference type="ARBA" id="ARBA00022840"/>
    </source>
</evidence>
<evidence type="ECO:0000256" key="3">
    <source>
        <dbReference type="ARBA" id="ARBA00022679"/>
    </source>
</evidence>
<dbReference type="AlphaFoldDB" id="A0A383VF70"/>
<evidence type="ECO:0000256" key="9">
    <source>
        <dbReference type="SAM" id="MobiDB-lite"/>
    </source>
</evidence>
<evidence type="ECO:0000256" key="2">
    <source>
        <dbReference type="ARBA" id="ARBA00022527"/>
    </source>
</evidence>
<dbReference type="InterPro" id="IPR000719">
    <property type="entry name" value="Prot_kinase_dom"/>
</dbReference>
<dbReference type="InterPro" id="IPR008271">
    <property type="entry name" value="Ser/Thr_kinase_AS"/>
</dbReference>
<dbReference type="PANTHER" id="PTHR24353:SF37">
    <property type="entry name" value="CAMP-DEPENDENT PROTEIN KINASE CATALYTIC SUBUNIT PRKX"/>
    <property type="match status" value="1"/>
</dbReference>
<proteinExistence type="inferred from homology"/>
<dbReference type="Proteomes" id="UP000256970">
    <property type="component" value="Unassembled WGS sequence"/>
</dbReference>
<protein>
    <recommendedName>
        <fullName evidence="10">Protein kinase domain-containing protein</fullName>
    </recommendedName>
</protein>
<dbReference type="PROSITE" id="PS00107">
    <property type="entry name" value="PROTEIN_KINASE_ATP"/>
    <property type="match status" value="1"/>
</dbReference>
<evidence type="ECO:0000256" key="4">
    <source>
        <dbReference type="ARBA" id="ARBA00022741"/>
    </source>
</evidence>
<evidence type="ECO:0000256" key="1">
    <source>
        <dbReference type="ARBA" id="ARBA00010006"/>
    </source>
</evidence>
<feature type="binding site" evidence="7">
    <location>
        <position position="69"/>
    </location>
    <ligand>
        <name>ATP</name>
        <dbReference type="ChEBI" id="CHEBI:30616"/>
    </ligand>
</feature>
<dbReference type="Pfam" id="PF00069">
    <property type="entry name" value="Pkinase"/>
    <property type="match status" value="1"/>
</dbReference>
<organism evidence="11 12">
    <name type="scientific">Tetradesmus obliquus</name>
    <name type="common">Green alga</name>
    <name type="synonym">Acutodesmus obliquus</name>
    <dbReference type="NCBI Taxonomy" id="3088"/>
    <lineage>
        <taxon>Eukaryota</taxon>
        <taxon>Viridiplantae</taxon>
        <taxon>Chlorophyta</taxon>
        <taxon>core chlorophytes</taxon>
        <taxon>Chlorophyceae</taxon>
        <taxon>CS clade</taxon>
        <taxon>Sphaeropleales</taxon>
        <taxon>Scenedesmaceae</taxon>
        <taxon>Tetradesmus</taxon>
    </lineage>
</organism>
<evidence type="ECO:0000256" key="5">
    <source>
        <dbReference type="ARBA" id="ARBA00022777"/>
    </source>
</evidence>
<dbReference type="Gene3D" id="3.30.200.20">
    <property type="entry name" value="Phosphorylase Kinase, domain 1"/>
    <property type="match status" value="1"/>
</dbReference>
<keyword evidence="2 8" id="KW-0723">Serine/threonine-protein kinase</keyword>
<dbReference type="PANTHER" id="PTHR24353">
    <property type="entry name" value="CYCLIC NUCLEOTIDE-DEPENDENT PROTEIN KINASE"/>
    <property type="match status" value="1"/>
</dbReference>
<dbReference type="STRING" id="3088.A0A383VF70"/>
<dbReference type="EMBL" id="FNXT01000376">
    <property type="protein sequence ID" value="SZX64208.1"/>
    <property type="molecule type" value="Genomic_DNA"/>
</dbReference>
<dbReference type="InterPro" id="IPR011009">
    <property type="entry name" value="Kinase-like_dom_sf"/>
</dbReference>
<feature type="domain" description="Protein kinase" evidence="10">
    <location>
        <begin position="40"/>
        <end position="331"/>
    </location>
</feature>
<dbReference type="GO" id="GO:0004674">
    <property type="term" value="F:protein serine/threonine kinase activity"/>
    <property type="evidence" value="ECO:0007669"/>
    <property type="project" value="UniProtKB-KW"/>
</dbReference>
<comment type="similarity">
    <text evidence="1">Belongs to the protein kinase superfamily. AGC Ser/Thr protein kinase family. PDPK1 subfamily.</text>
</comment>
<dbReference type="FunFam" id="3.30.200.20:FF:000042">
    <property type="entry name" value="Aurora kinase A"/>
    <property type="match status" value="1"/>
</dbReference>
<dbReference type="SUPFAM" id="SSF56112">
    <property type="entry name" value="Protein kinase-like (PK-like)"/>
    <property type="match status" value="2"/>
</dbReference>
<dbReference type="GO" id="GO:0005524">
    <property type="term" value="F:ATP binding"/>
    <property type="evidence" value="ECO:0007669"/>
    <property type="project" value="UniProtKB-UniRule"/>
</dbReference>
<name>A0A383VF70_TETOB</name>
<keyword evidence="3" id="KW-0808">Transferase</keyword>
<dbReference type="Gene3D" id="1.10.510.10">
    <property type="entry name" value="Transferase(Phosphotransferase) domain 1"/>
    <property type="match status" value="2"/>
</dbReference>
<dbReference type="PROSITE" id="PS00108">
    <property type="entry name" value="PROTEIN_KINASE_ST"/>
    <property type="match status" value="1"/>
</dbReference>
<evidence type="ECO:0000313" key="12">
    <source>
        <dbReference type="Proteomes" id="UP000256970"/>
    </source>
</evidence>
<dbReference type="SMART" id="SM00220">
    <property type="entry name" value="S_TKc"/>
    <property type="match status" value="1"/>
</dbReference>
<sequence>MASVAMGQQQQQQQQQAISSAGHGEKMYHAPRLQISIGDFDLIQRLGDGSFSTVVLGRYKGDGCCYAVKIVNKSLVLRNKMADYIRNERNVLDRLHHPGIAQLQFTFQDSESLYMGLEHCPNGELYEQLQSRGPLPLSDAVQYAAEIVDILAYLRSMEVMHRDLKPENLLLDAQGRLKLIDFGSAKALFLPPTVRLSGNHRATSFVGTAEYVSPEVLNNAGISYSVDLWALGCIVYQMLTGRPPFKGASEYLTFQLITSGSLSFPEGFPPAARDLVEGLLQLEPTQRLAFGSLSMGLEPAARDLVEGLLQLEPTQRLGHRSIAEVQRHPFFAGVNWAAVRAAAAPQFVPPQPRDPDDTALDWEFQSLVRNAAPPVQYEYLPPGATV</sequence>
<evidence type="ECO:0000313" key="11">
    <source>
        <dbReference type="EMBL" id="SZX64208.1"/>
    </source>
</evidence>
<evidence type="ECO:0000256" key="7">
    <source>
        <dbReference type="PROSITE-ProRule" id="PRU10141"/>
    </source>
</evidence>
<evidence type="ECO:0000259" key="10">
    <source>
        <dbReference type="PROSITE" id="PS50011"/>
    </source>
</evidence>
<keyword evidence="6 7" id="KW-0067">ATP-binding</keyword>
<dbReference type="CDD" id="cd05581">
    <property type="entry name" value="STKc_PDK1"/>
    <property type="match status" value="1"/>
</dbReference>
<keyword evidence="12" id="KW-1185">Reference proteome</keyword>